<comment type="caution">
    <text evidence="1">The sequence shown here is derived from an EMBL/GenBank/DDBJ whole genome shotgun (WGS) entry which is preliminary data.</text>
</comment>
<sequence length="29" mass="3453">FNIRSLFKSLTRRDASQRANRVDQNDDQT</sequence>
<feature type="non-terminal residue" evidence="1">
    <location>
        <position position="1"/>
    </location>
</feature>
<organism evidence="1">
    <name type="scientific">marine sediment metagenome</name>
    <dbReference type="NCBI Taxonomy" id="412755"/>
    <lineage>
        <taxon>unclassified sequences</taxon>
        <taxon>metagenomes</taxon>
        <taxon>ecological metagenomes</taxon>
    </lineage>
</organism>
<accession>X1K029</accession>
<evidence type="ECO:0000313" key="1">
    <source>
        <dbReference type="EMBL" id="GAH83639.1"/>
    </source>
</evidence>
<gene>
    <name evidence="1" type="ORF">S03H2_68455</name>
</gene>
<protein>
    <submittedName>
        <fullName evidence="1">Uncharacterized protein</fullName>
    </submittedName>
</protein>
<name>X1K029_9ZZZZ</name>
<dbReference type="EMBL" id="BARU01045010">
    <property type="protein sequence ID" value="GAH83639.1"/>
    <property type="molecule type" value="Genomic_DNA"/>
</dbReference>
<reference evidence="1" key="1">
    <citation type="journal article" date="2014" name="Front. Microbiol.">
        <title>High frequency of phylogenetically diverse reductive dehalogenase-homologous genes in deep subseafloor sedimentary metagenomes.</title>
        <authorList>
            <person name="Kawai M."/>
            <person name="Futagami T."/>
            <person name="Toyoda A."/>
            <person name="Takaki Y."/>
            <person name="Nishi S."/>
            <person name="Hori S."/>
            <person name="Arai W."/>
            <person name="Tsubouchi T."/>
            <person name="Morono Y."/>
            <person name="Uchiyama I."/>
            <person name="Ito T."/>
            <person name="Fujiyama A."/>
            <person name="Inagaki F."/>
            <person name="Takami H."/>
        </authorList>
    </citation>
    <scope>NUCLEOTIDE SEQUENCE</scope>
    <source>
        <strain evidence="1">Expedition CK06-06</strain>
    </source>
</reference>
<proteinExistence type="predicted"/>
<dbReference type="AlphaFoldDB" id="X1K029"/>